<keyword evidence="2 4" id="KW-0863">Zinc-finger</keyword>
<accession>A0AAW0A5L0</accession>
<evidence type="ECO:0000259" key="5">
    <source>
        <dbReference type="PROSITE" id="PS50865"/>
    </source>
</evidence>
<dbReference type="InterPro" id="IPR002893">
    <property type="entry name" value="Znf_MYND"/>
</dbReference>
<evidence type="ECO:0000256" key="4">
    <source>
        <dbReference type="PROSITE-ProRule" id="PRU00134"/>
    </source>
</evidence>
<keyword evidence="3" id="KW-0862">Zinc</keyword>
<dbReference type="GO" id="GO:0008270">
    <property type="term" value="F:zinc ion binding"/>
    <property type="evidence" value="ECO:0007669"/>
    <property type="project" value="UniProtKB-KW"/>
</dbReference>
<sequence length="510" mass="57378">MAQYAQVPFLLPGMHTALQDSVKWNSDWEKLTNQFKHVSPAQFVQSSALQLALESDGMDTSMLQYQGFLGSLVALELALAPDTVRYLSGGLQSKWTEADPAVREKHILIGLSNACSIAKNLHDARIYCGRDFQLSRLRANGEIVLEWLTSLVMPANGRKYSDLLDAPNYIPDPVWDAYAEQQKQSGASDSEKLALGTILVLRSKLIFHVVQYTLKSFMGEDLPTYNVPKFSKKRNPQSAAGLQKSDIEAFTKMMLGKSGAKAYVKENKAAWQDRQKDRKEHCTFVGCMKANTGTEKYPRCKKCWENMKREVVYCSTQCQVADWKSNHKQVCGKPLSFDSVSKPKLTRARTPEEKAPIHATEAGLHSPSMTVPSTPPNPPSRAPVIGPAIGNYKRSPLLTTQIERLNRSPQYDYIITGPVHENFIAYPDDEARPRFRKCREKAMTTGDRESIAIMAHFLCWMTIGSEGAIELGTTPNVIVAQLKKEYLFDELHLAVKEMQQRQNMDPFRRP</sequence>
<evidence type="ECO:0000256" key="1">
    <source>
        <dbReference type="ARBA" id="ARBA00022723"/>
    </source>
</evidence>
<feature type="domain" description="MYND-type" evidence="5">
    <location>
        <begin position="287"/>
        <end position="331"/>
    </location>
</feature>
<keyword evidence="1" id="KW-0479">Metal-binding</keyword>
<dbReference type="EMBL" id="JAWWNJ010000083">
    <property type="protein sequence ID" value="KAK7001489.1"/>
    <property type="molecule type" value="Genomic_DNA"/>
</dbReference>
<proteinExistence type="predicted"/>
<dbReference type="AlphaFoldDB" id="A0AAW0A5L0"/>
<dbReference type="Gene3D" id="6.10.140.2220">
    <property type="match status" value="1"/>
</dbReference>
<dbReference type="Proteomes" id="UP001362999">
    <property type="component" value="Unassembled WGS sequence"/>
</dbReference>
<keyword evidence="7" id="KW-1185">Reference proteome</keyword>
<reference evidence="6 7" key="1">
    <citation type="journal article" date="2024" name="J Genomics">
        <title>Draft genome sequencing and assembly of Favolaschia claudopus CIRM-BRFM 2984 isolated from oak limbs.</title>
        <authorList>
            <person name="Navarro D."/>
            <person name="Drula E."/>
            <person name="Chaduli D."/>
            <person name="Cazenave R."/>
            <person name="Ahrendt S."/>
            <person name="Wang J."/>
            <person name="Lipzen A."/>
            <person name="Daum C."/>
            <person name="Barry K."/>
            <person name="Grigoriev I.V."/>
            <person name="Favel A."/>
            <person name="Rosso M.N."/>
            <person name="Martin F."/>
        </authorList>
    </citation>
    <scope>NUCLEOTIDE SEQUENCE [LARGE SCALE GENOMIC DNA]</scope>
    <source>
        <strain evidence="6 7">CIRM-BRFM 2984</strain>
    </source>
</reference>
<evidence type="ECO:0000256" key="3">
    <source>
        <dbReference type="ARBA" id="ARBA00022833"/>
    </source>
</evidence>
<evidence type="ECO:0000313" key="7">
    <source>
        <dbReference type="Proteomes" id="UP001362999"/>
    </source>
</evidence>
<gene>
    <name evidence="6" type="ORF">R3P38DRAFT_3049387</name>
</gene>
<dbReference type="SUPFAM" id="SSF144232">
    <property type="entry name" value="HIT/MYND zinc finger-like"/>
    <property type="match status" value="1"/>
</dbReference>
<evidence type="ECO:0000313" key="6">
    <source>
        <dbReference type="EMBL" id="KAK7001489.1"/>
    </source>
</evidence>
<evidence type="ECO:0000256" key="2">
    <source>
        <dbReference type="ARBA" id="ARBA00022771"/>
    </source>
</evidence>
<organism evidence="6 7">
    <name type="scientific">Favolaschia claudopus</name>
    <dbReference type="NCBI Taxonomy" id="2862362"/>
    <lineage>
        <taxon>Eukaryota</taxon>
        <taxon>Fungi</taxon>
        <taxon>Dikarya</taxon>
        <taxon>Basidiomycota</taxon>
        <taxon>Agaricomycotina</taxon>
        <taxon>Agaricomycetes</taxon>
        <taxon>Agaricomycetidae</taxon>
        <taxon>Agaricales</taxon>
        <taxon>Marasmiineae</taxon>
        <taxon>Mycenaceae</taxon>
        <taxon>Favolaschia</taxon>
    </lineage>
</organism>
<protein>
    <submittedName>
        <fullName evidence="6">MYND-type domain-containing protein</fullName>
    </submittedName>
</protein>
<comment type="caution">
    <text evidence="6">The sequence shown here is derived from an EMBL/GenBank/DDBJ whole genome shotgun (WGS) entry which is preliminary data.</text>
</comment>
<name>A0AAW0A5L0_9AGAR</name>
<dbReference type="PROSITE" id="PS50865">
    <property type="entry name" value="ZF_MYND_2"/>
    <property type="match status" value="1"/>
</dbReference>
<dbReference type="Pfam" id="PF01753">
    <property type="entry name" value="zf-MYND"/>
    <property type="match status" value="1"/>
</dbReference>